<gene>
    <name evidence="1" type="ORF">DCO16_05565</name>
</gene>
<sequence>MSGMGGLVNTTQKYYGTTCVLYGCNRARRSGHRYCPIHKNRLLFRGHPEQELISKATSIFAINAVKLLAEENKSNPSWVELMSAIEERWNGAILRVNTELNRCNDGTARIRTYYRGLQICYDIFHNLGMEQAFNVYCSWQWLQESDPKLFVNEDAFKHQMIRSLRNKAKSFRGRHLRSDGSSFAHLVPLYMAERAVVWEVITGIFGITGMLLHRQIDARAERLKTNKERIYAAIKHIK</sequence>
<dbReference type="AlphaFoldDB" id="A0A6M9PQF8"/>
<dbReference type="Proteomes" id="UP000500806">
    <property type="component" value="Chromosome"/>
</dbReference>
<reference evidence="1 2" key="1">
    <citation type="submission" date="2018-04" db="EMBL/GenBank/DDBJ databases">
        <title>Polynucleobacter sp. LimPoW16 genome.</title>
        <authorList>
            <person name="Hahn M.W."/>
        </authorList>
    </citation>
    <scope>NUCLEOTIDE SEQUENCE [LARGE SCALE GENOMIC DNA]</scope>
    <source>
        <strain evidence="1 2">LimPoW16</strain>
    </source>
</reference>
<organism evidence="1 2">
    <name type="scientific">Polynucleobacter antarcticus</name>
    <dbReference type="NCBI Taxonomy" id="1743162"/>
    <lineage>
        <taxon>Bacteria</taxon>
        <taxon>Pseudomonadati</taxon>
        <taxon>Pseudomonadota</taxon>
        <taxon>Betaproteobacteria</taxon>
        <taxon>Burkholderiales</taxon>
        <taxon>Burkholderiaceae</taxon>
        <taxon>Polynucleobacter</taxon>
    </lineage>
</organism>
<evidence type="ECO:0000313" key="2">
    <source>
        <dbReference type="Proteomes" id="UP000500806"/>
    </source>
</evidence>
<proteinExistence type="predicted"/>
<accession>A0A6M9PQF8</accession>
<dbReference type="EMBL" id="CP028941">
    <property type="protein sequence ID" value="QKM62581.1"/>
    <property type="molecule type" value="Genomic_DNA"/>
</dbReference>
<name>A0A6M9PQF8_9BURK</name>
<dbReference type="KEGG" id="pani:DCO16_05565"/>
<evidence type="ECO:0000313" key="1">
    <source>
        <dbReference type="EMBL" id="QKM62581.1"/>
    </source>
</evidence>
<protein>
    <submittedName>
        <fullName evidence="1">Uncharacterized protein</fullName>
    </submittedName>
</protein>
<keyword evidence="2" id="KW-1185">Reference proteome</keyword>
<dbReference type="RefSeq" id="WP_173942741.1">
    <property type="nucleotide sequence ID" value="NZ_CBCSCD010000001.1"/>
</dbReference>